<keyword evidence="1" id="KW-0812">Transmembrane</keyword>
<organism evidence="2 3">
    <name type="scientific">Brooklawnia propionicigenes</name>
    <dbReference type="NCBI Taxonomy" id="3041175"/>
    <lineage>
        <taxon>Bacteria</taxon>
        <taxon>Bacillati</taxon>
        <taxon>Actinomycetota</taxon>
        <taxon>Actinomycetes</taxon>
        <taxon>Propionibacteriales</taxon>
        <taxon>Propionibacteriaceae</taxon>
        <taxon>Brooklawnia</taxon>
    </lineage>
</organism>
<dbReference type="InterPro" id="IPR049978">
    <property type="entry name" value="SCO6880-like"/>
</dbReference>
<keyword evidence="1" id="KW-1133">Transmembrane helix</keyword>
<evidence type="ECO:0008006" key="4">
    <source>
        <dbReference type="Google" id="ProtNLM"/>
    </source>
</evidence>
<dbReference type="NCBIfam" id="NF042935">
    <property type="entry name" value="SCO6880_fam"/>
    <property type="match status" value="1"/>
</dbReference>
<evidence type="ECO:0000313" key="3">
    <source>
        <dbReference type="Proteomes" id="UP001431656"/>
    </source>
</evidence>
<evidence type="ECO:0000256" key="1">
    <source>
        <dbReference type="SAM" id="Phobius"/>
    </source>
</evidence>
<dbReference type="RefSeq" id="WP_286264659.1">
    <property type="nucleotide sequence ID" value="NZ_AP028056.1"/>
</dbReference>
<protein>
    <recommendedName>
        <fullName evidence="4">Integral membrane protein</fullName>
    </recommendedName>
</protein>
<dbReference type="EMBL" id="AP028056">
    <property type="protein sequence ID" value="BEH02754.1"/>
    <property type="molecule type" value="Genomic_DNA"/>
</dbReference>
<reference evidence="2" key="1">
    <citation type="journal article" date="2024" name="Int. J. Syst. Evol. Microbiol.">
        <title>Brooklawnia propionicigenes sp. nov., a facultatively anaerobic, propionate-producing bacterium isolated from a methanogenic reactor treating waste from cattle farms.</title>
        <authorList>
            <person name="Akita Y."/>
            <person name="Ueki A."/>
            <person name="Tonouchi A."/>
            <person name="Sugawara Y."/>
            <person name="Honma S."/>
            <person name="Kaku N."/>
            <person name="Ueki K."/>
        </authorList>
    </citation>
    <scope>NUCLEOTIDE SEQUENCE</scope>
    <source>
        <strain evidence="2">SH051</strain>
    </source>
</reference>
<feature type="transmembrane region" description="Helical" evidence="1">
    <location>
        <begin position="51"/>
        <end position="70"/>
    </location>
</feature>
<proteinExistence type="predicted"/>
<sequence length="501" mass="52296">MERSGELTQIRTYGNFRRPTTAGLLGLGSWGTGVLLAGLILVVLVVMIAGLGWGAIAFTALAVVLASVAVRDEHGSSLLDRASAKITYQLAAQRGLTLYRSGPLGTVPWGTCQLPGLAACLRLSEHLDAYGRPFALISAPSTATHTVVIASEPDGAALVDQPQIDSWVADWGQWLTNLGDEPGIEAAAVTIETAPDSGHRLAHEVGGAIDPNAPAFARAMLTEIVKAYPAGSSTIHAWVTITFTAANSSGKKRTPEQVGRDLAARLPGLMSTLGSTGAGATRLVDAAELCEIVRVAYDPPTADLIAGAHADNEPVDLDWTDVGPAAHQAGWDVYRHDSACSVTWQMSSAPRGNVQSSVLARLLAPHPDIARKRVTLLYRPINSAVAAAMVEADVRAASFRATSTERPTARSILDTRSAEATAAEEAAGAGLVNFGALITATVTDPARLPEARAAVDMLSATARLRVRPCYGSQDAAFAAGLPLGILLPQLVSSITAFKDKL</sequence>
<dbReference type="KEGG" id="broo:brsh051_20350"/>
<dbReference type="Proteomes" id="UP001431656">
    <property type="component" value="Chromosome"/>
</dbReference>
<accession>A0AAN0MHV8</accession>
<gene>
    <name evidence="2" type="ORF">brsh051_20350</name>
</gene>
<name>A0AAN0MHV8_9ACTN</name>
<dbReference type="AlphaFoldDB" id="A0AAN0MHV8"/>
<keyword evidence="3" id="KW-1185">Reference proteome</keyword>
<evidence type="ECO:0000313" key="2">
    <source>
        <dbReference type="EMBL" id="BEH02754.1"/>
    </source>
</evidence>
<keyword evidence="1" id="KW-0472">Membrane</keyword>
<feature type="transmembrane region" description="Helical" evidence="1">
    <location>
        <begin position="21"/>
        <end position="45"/>
    </location>
</feature>